<name>A0A8S5LU92_9CAUD</name>
<accession>A0A8S5LU92</accession>
<proteinExistence type="predicted"/>
<dbReference type="EMBL" id="BK014736">
    <property type="protein sequence ID" value="DAD73448.1"/>
    <property type="molecule type" value="Genomic_DNA"/>
</dbReference>
<sequence length="42" mass="4937">MSYDLEILGKIENGQYICNWKSDLKNMYNMNLQINGERLAVL</sequence>
<protein>
    <submittedName>
        <fullName evidence="1">Uncharacterized protein</fullName>
    </submittedName>
</protein>
<organism evidence="1">
    <name type="scientific">Siphoviridae sp. ctwQY3</name>
    <dbReference type="NCBI Taxonomy" id="2826515"/>
    <lineage>
        <taxon>Viruses</taxon>
        <taxon>Duplodnaviria</taxon>
        <taxon>Heunggongvirae</taxon>
        <taxon>Uroviricota</taxon>
        <taxon>Caudoviricetes</taxon>
    </lineage>
</organism>
<evidence type="ECO:0000313" key="1">
    <source>
        <dbReference type="EMBL" id="DAD73448.1"/>
    </source>
</evidence>
<reference evidence="1" key="1">
    <citation type="journal article" date="2021" name="Proc. Natl. Acad. Sci. U.S.A.">
        <title>A Catalog of Tens of Thousands of Viruses from Human Metagenomes Reveals Hidden Associations with Chronic Diseases.</title>
        <authorList>
            <person name="Tisza M.J."/>
            <person name="Buck C.B."/>
        </authorList>
    </citation>
    <scope>NUCLEOTIDE SEQUENCE</scope>
    <source>
        <strain evidence="1">CtwQY3</strain>
    </source>
</reference>